<protein>
    <submittedName>
        <fullName evidence="1">Uncharacterized protein</fullName>
    </submittedName>
</protein>
<dbReference type="GO" id="GO:0003697">
    <property type="term" value="F:single-stranded DNA binding"/>
    <property type="evidence" value="ECO:0007669"/>
    <property type="project" value="TreeGrafter"/>
</dbReference>
<gene>
    <name evidence="1" type="ORF">Sjap_016648</name>
</gene>
<accession>A0AAP0NV65</accession>
<keyword evidence="2" id="KW-1185">Reference proteome</keyword>
<organism evidence="1 2">
    <name type="scientific">Stephania japonica</name>
    <dbReference type="NCBI Taxonomy" id="461633"/>
    <lineage>
        <taxon>Eukaryota</taxon>
        <taxon>Viridiplantae</taxon>
        <taxon>Streptophyta</taxon>
        <taxon>Embryophyta</taxon>
        <taxon>Tracheophyta</taxon>
        <taxon>Spermatophyta</taxon>
        <taxon>Magnoliopsida</taxon>
        <taxon>Ranunculales</taxon>
        <taxon>Menispermaceae</taxon>
        <taxon>Menispermoideae</taxon>
        <taxon>Cissampelideae</taxon>
        <taxon>Stephania</taxon>
    </lineage>
</organism>
<dbReference type="Gene3D" id="3.40.50.300">
    <property type="entry name" value="P-loop containing nucleotide triphosphate hydrolases"/>
    <property type="match status" value="1"/>
</dbReference>
<reference evidence="1 2" key="1">
    <citation type="submission" date="2024-01" db="EMBL/GenBank/DDBJ databases">
        <title>Genome assemblies of Stephania.</title>
        <authorList>
            <person name="Yang L."/>
        </authorList>
    </citation>
    <scope>NUCLEOTIDE SEQUENCE [LARGE SCALE GENOMIC DNA]</scope>
    <source>
        <strain evidence="1">QJT</strain>
        <tissue evidence="1">Leaf</tissue>
    </source>
</reference>
<dbReference type="GO" id="GO:0097196">
    <property type="term" value="C:Shu complex"/>
    <property type="evidence" value="ECO:0007669"/>
    <property type="project" value="TreeGrafter"/>
</dbReference>
<dbReference type="Proteomes" id="UP001417504">
    <property type="component" value="Unassembled WGS sequence"/>
</dbReference>
<dbReference type="AlphaFoldDB" id="A0AAP0NV65"/>
<name>A0AAP0NV65_9MAGN</name>
<evidence type="ECO:0000313" key="1">
    <source>
        <dbReference type="EMBL" id="KAK9117701.1"/>
    </source>
</evidence>
<sequence length="275" mass="30737">MLKKPSGPLVPFIIFTAQRAGAAKLAFLVTMMERFFSATRKIDPQTQPIFTSDSILLLSGPRSCGKTSLLFQFALNSVLESSSSNAYVVFICNRTRLENNPPFLSQGVDPSSDVFERIHMKYVEDDEGLKKYFAAFHLHEISPTAVIVDDFGDFFDDSKCQAKYNSQRGRDLAMVRTLALCQDAIMHANEKLDSGNSCKLLISDTYLGDTPRSLFIYKRWASSIFTTKGNGEGSYLLSSSSSSEQKKLKSSQLFVFLLFESLPLLVQFVFSFQIG</sequence>
<dbReference type="PANTHER" id="PTHR28653">
    <property type="match status" value="1"/>
</dbReference>
<proteinExistence type="predicted"/>
<dbReference type="EMBL" id="JBBNAE010000006">
    <property type="protein sequence ID" value="KAK9117701.1"/>
    <property type="molecule type" value="Genomic_DNA"/>
</dbReference>
<evidence type="ECO:0000313" key="2">
    <source>
        <dbReference type="Proteomes" id="UP001417504"/>
    </source>
</evidence>
<dbReference type="PANTHER" id="PTHR28653:SF1">
    <property type="entry name" value="ATPASE SWSAP1"/>
    <property type="match status" value="1"/>
</dbReference>
<dbReference type="InterPro" id="IPR027417">
    <property type="entry name" value="P-loop_NTPase"/>
</dbReference>
<comment type="caution">
    <text evidence="1">The sequence shown here is derived from an EMBL/GenBank/DDBJ whole genome shotgun (WGS) entry which is preliminary data.</text>
</comment>
<dbReference type="SUPFAM" id="SSF52540">
    <property type="entry name" value="P-loop containing nucleoside triphosphate hydrolases"/>
    <property type="match status" value="1"/>
</dbReference>
<dbReference type="GO" id="GO:0000724">
    <property type="term" value="P:double-strand break repair via homologous recombination"/>
    <property type="evidence" value="ECO:0007669"/>
    <property type="project" value="TreeGrafter"/>
</dbReference>